<feature type="domain" description="Mediator complex subunit MED14 N-terminal" evidence="10">
    <location>
        <begin position="27"/>
        <end position="215"/>
    </location>
</feature>
<keyword evidence="7 9" id="KW-0539">Nucleus</keyword>
<name>A0A3G2S9C8_MALR7</name>
<dbReference type="EMBL" id="CP033154">
    <property type="protein sequence ID" value="AYO44486.1"/>
    <property type="molecule type" value="Genomic_DNA"/>
</dbReference>
<organism evidence="11 12">
    <name type="scientific">Malassezia restricta (strain ATCC 96810 / NBRC 103918 / CBS 7877)</name>
    <name type="common">Seborrheic dermatitis infection agent</name>
    <dbReference type="NCBI Taxonomy" id="425264"/>
    <lineage>
        <taxon>Eukaryota</taxon>
        <taxon>Fungi</taxon>
        <taxon>Dikarya</taxon>
        <taxon>Basidiomycota</taxon>
        <taxon>Ustilaginomycotina</taxon>
        <taxon>Malasseziomycetes</taxon>
        <taxon>Malasseziales</taxon>
        <taxon>Malasseziaceae</taxon>
        <taxon>Malassezia</taxon>
    </lineage>
</organism>
<gene>
    <name evidence="11" type="primary">RGR1</name>
    <name evidence="11" type="ORF">DNF11_3536</name>
</gene>
<reference evidence="11 12" key="1">
    <citation type="submission" date="2018-10" db="EMBL/GenBank/DDBJ databases">
        <title>Complete genome sequence of Malassezia restricta CBS 7877.</title>
        <authorList>
            <person name="Morand S.C."/>
            <person name="Bertignac M."/>
            <person name="Iltis A."/>
            <person name="Kolder I."/>
            <person name="Pirovano W."/>
            <person name="Jourdain R."/>
            <person name="Clavaud C."/>
        </authorList>
    </citation>
    <scope>NUCLEOTIDE SEQUENCE [LARGE SCALE GENOMIC DNA]</scope>
    <source>
        <strain evidence="11 12">CBS 7877</strain>
    </source>
</reference>
<dbReference type="InterPro" id="IPR055122">
    <property type="entry name" value="Med14_N"/>
</dbReference>
<dbReference type="Pfam" id="PF08638">
    <property type="entry name" value="Med14"/>
    <property type="match status" value="1"/>
</dbReference>
<proteinExistence type="inferred from homology"/>
<dbReference type="InterPro" id="IPR013947">
    <property type="entry name" value="Mediator_Med14"/>
</dbReference>
<keyword evidence="6 9" id="KW-0804">Transcription</keyword>
<keyword evidence="4 9" id="KW-0805">Transcription regulation</keyword>
<evidence type="ECO:0000313" key="12">
    <source>
        <dbReference type="Proteomes" id="UP000269793"/>
    </source>
</evidence>
<evidence type="ECO:0000259" key="10">
    <source>
        <dbReference type="Pfam" id="PF08638"/>
    </source>
</evidence>
<dbReference type="STRING" id="425264.A0A3G2S9C8"/>
<keyword evidence="12" id="KW-1185">Reference proteome</keyword>
<accession>A0A3G2S9C8</accession>
<dbReference type="GO" id="GO:0006357">
    <property type="term" value="P:regulation of transcription by RNA polymerase II"/>
    <property type="evidence" value="ECO:0007669"/>
    <property type="project" value="InterPro"/>
</dbReference>
<evidence type="ECO:0000256" key="2">
    <source>
        <dbReference type="ARBA" id="ARBA00007813"/>
    </source>
</evidence>
<comment type="similarity">
    <text evidence="2 9">Belongs to the Mediator complex subunit 14 family.</text>
</comment>
<dbReference type="AlphaFoldDB" id="A0A3G2S9C8"/>
<dbReference type="GO" id="GO:0070847">
    <property type="term" value="C:core mediator complex"/>
    <property type="evidence" value="ECO:0007669"/>
    <property type="project" value="TreeGrafter"/>
</dbReference>
<evidence type="ECO:0000256" key="4">
    <source>
        <dbReference type="ARBA" id="ARBA00023015"/>
    </source>
</evidence>
<evidence type="ECO:0000256" key="7">
    <source>
        <dbReference type="ARBA" id="ARBA00023242"/>
    </source>
</evidence>
<evidence type="ECO:0000313" key="11">
    <source>
        <dbReference type="EMBL" id="AYO44486.1"/>
    </source>
</evidence>
<dbReference type="PANTHER" id="PTHR12809:SF2">
    <property type="entry name" value="MEDIATOR OF RNA POLYMERASE II TRANSCRIPTION SUBUNIT 14"/>
    <property type="match status" value="1"/>
</dbReference>
<evidence type="ECO:0000256" key="5">
    <source>
        <dbReference type="ARBA" id="ARBA00023159"/>
    </source>
</evidence>
<evidence type="ECO:0000256" key="6">
    <source>
        <dbReference type="ARBA" id="ARBA00023163"/>
    </source>
</evidence>
<comment type="subcellular location">
    <subcellularLocation>
        <location evidence="1 9">Nucleus</location>
    </subcellularLocation>
</comment>
<dbReference type="GO" id="GO:0003712">
    <property type="term" value="F:transcription coregulator activity"/>
    <property type="evidence" value="ECO:0007669"/>
    <property type="project" value="UniProtKB-UniRule"/>
</dbReference>
<dbReference type="Proteomes" id="UP000269793">
    <property type="component" value="Chromosome VII"/>
</dbReference>
<dbReference type="OrthoDB" id="205099at2759"/>
<evidence type="ECO:0000256" key="9">
    <source>
        <dbReference type="RuleBase" id="RU365082"/>
    </source>
</evidence>
<dbReference type="VEuPathDB" id="FungiDB:DNF11_3536"/>
<dbReference type="GO" id="GO:0016592">
    <property type="term" value="C:mediator complex"/>
    <property type="evidence" value="ECO:0007669"/>
    <property type="project" value="UniProtKB-UniRule"/>
</dbReference>
<protein>
    <recommendedName>
        <fullName evidence="3 9">Mediator of RNA polymerase II transcription subunit 14</fullName>
    </recommendedName>
    <alternativeName>
        <fullName evidence="8 9">Mediator complex subunit 14</fullName>
    </alternativeName>
</protein>
<evidence type="ECO:0000256" key="1">
    <source>
        <dbReference type="ARBA" id="ARBA00004123"/>
    </source>
</evidence>
<sequence length="1024" mass="117146">MSHQNPEARVTLEQLLQELPLEDGGLVPLAVIVERITNSAYQVIQSLSDTLPSLSSDAKRAKIFTTALELRRLFVKLLVIVRWTKDAKLLHRARNVVALLVEQQWAHEDAFSGLTQVRKILPNARMSDADFVTAIDVLCTGTYQRLPASIKDSTVMPTPLNNEEARSIMANLDRILRARLAWTESIPMKLRLQRIADGKAYMEMPGLYDMCLTVQGPEKQDRWWLLDFHFADQVDEDDQESTWTEAYLDRIYEKAEAMFSSETSEDDEPALMRLHHMLEQEALQRQLHIMHRQLQRMTSSNWGRHISYTLKEHVLDITYWNGHSELQGHITLQLESLPLQGPNRVLSEIMSGTNVTAKQNRIHVQWHLEDEVRAHVPRDEQTCALDRLDIEALVLLCIRRHSHALMKRFEAEIGRFEGLGAGNPGLCRLCTHKDNGYGPQYSLQLQLTETVRIMLYISTISGRIGLKLLEANPNEMALSLSQSQNAALQQMADRIQTNLSCVADTIFAFRMQCLTKNLQLKMAWLGLPCSASISLRSGEFSRMGLQKGHPLLYVPLGILPGYHFLLYFEPKQQLGMALVLIASEMENGKITKVISSVKWLNKTHLSQFSIQDSMLVNTPADLASEPHDSYTKDRIHTEELELALHYSVATVVYSHLEEQLRLKLVPFVLLDGTSHATTPPTGKSPDPLLPSLCVQACKLLTSYQDLIKPNMSLQLCEWWLPLRRRVVMYFKVNLKEYYDMESLQLSDRLNFDPRSGVFTFTCYEVTACLTKFQQIWQQVARFCLLLNTLSSWNASNFFLTLQSLSWQQVNITYGEKEHDHPYFLRVKFNMVEPLEQPRYILECGVQHSAMSNPHQYILRILERSLNVLTSDAENIWFTMFQTLASTLPILSQLHDLIQNAVVSADCPDVQIMDAQWYRVRFYEVHALDLRVMPDNRLLMTDTFENSASKKTKDITEASSSSLLRPLPNLASLWNEIVTETATHGTSRASNHDRTSNPNMVTVSLLPNQENIHTLIKNIQEEINL</sequence>
<comment type="subunit">
    <text evidence="9">Component of the Mediator complex.</text>
</comment>
<dbReference type="PANTHER" id="PTHR12809">
    <property type="entry name" value="MEDIATOR COMPLEX SUBUNIT"/>
    <property type="match status" value="1"/>
</dbReference>
<keyword evidence="5 9" id="KW-0010">Activator</keyword>
<evidence type="ECO:0000256" key="8">
    <source>
        <dbReference type="ARBA" id="ARBA00032007"/>
    </source>
</evidence>
<comment type="function">
    <text evidence="9">Component of the Mediator complex, a coactivator involved in the regulated transcription of nearly all RNA polymerase II-dependent genes. Mediator functions as a bridge to convey information from gene-specific regulatory proteins to the basal RNA polymerase II transcription machinery. Mediator is recruited to promoters by direct interactions with regulatory proteins and serves as a scaffold for the assembly of a functional preinitiation complex with RNA polymerase II and the general transcription factors.</text>
</comment>
<evidence type="ECO:0000256" key="3">
    <source>
        <dbReference type="ARBA" id="ARBA00019619"/>
    </source>
</evidence>